<organism evidence="2 3">
    <name type="scientific">Parathalassolituus penaei</name>
    <dbReference type="NCBI Taxonomy" id="2997323"/>
    <lineage>
        <taxon>Bacteria</taxon>
        <taxon>Pseudomonadati</taxon>
        <taxon>Pseudomonadota</taxon>
        <taxon>Gammaproteobacteria</taxon>
        <taxon>Oceanospirillales</taxon>
        <taxon>Oceanospirillaceae</taxon>
        <taxon>Parathalassolituus</taxon>
    </lineage>
</organism>
<comment type="caution">
    <text evidence="2">The sequence shown here is derived from an EMBL/GenBank/DDBJ whole genome shotgun (WGS) entry which is preliminary data.</text>
</comment>
<dbReference type="InterPro" id="IPR014914">
    <property type="entry name" value="RES_dom"/>
</dbReference>
<accession>A0A9X3ISB4</accession>
<evidence type="ECO:0000313" key="2">
    <source>
        <dbReference type="EMBL" id="MCY0963968.1"/>
    </source>
</evidence>
<dbReference type="AlphaFoldDB" id="A0A9X3ISB4"/>
<gene>
    <name evidence="2" type="ORF">OUO13_02095</name>
</gene>
<dbReference type="SMART" id="SM00953">
    <property type="entry name" value="RES"/>
    <property type="match status" value="1"/>
</dbReference>
<evidence type="ECO:0000259" key="1">
    <source>
        <dbReference type="SMART" id="SM00953"/>
    </source>
</evidence>
<feature type="domain" description="RES" evidence="1">
    <location>
        <begin position="71"/>
        <end position="196"/>
    </location>
</feature>
<proteinExistence type="predicted"/>
<sequence length="220" mass="25270">MLDGVEKLRPSWKHYRVVHSKYPPENLFDEDDETNFLLGELESLTSERIHNWRSFIHPDDFRHGSGWGAVMASFCYPRAGRFSTDEQGSYYCASSEVAALREWAHHVQRFWHDDMKFSDDASATVRCYTGNFEQPLLDVRDMAEAHTVDDYGVSQALAALARQRHEHGILYRSVRSPGDECAALLRPSASTAVTQSCHYTLIFDGRRFVSFARLGEFRQL</sequence>
<reference evidence="2" key="1">
    <citation type="submission" date="2022-11" db="EMBL/GenBank/DDBJ databases">
        <title>Parathalassolutuus dongxingensis gen. nov., sp. nov., a novel member of family Oceanospirillaceae isolated from a coastal shrimp pond in Guangxi, China.</title>
        <authorList>
            <person name="Chen H."/>
        </authorList>
    </citation>
    <scope>NUCLEOTIDE SEQUENCE</scope>
    <source>
        <strain evidence="2">G-43</strain>
    </source>
</reference>
<evidence type="ECO:0000313" key="3">
    <source>
        <dbReference type="Proteomes" id="UP001150830"/>
    </source>
</evidence>
<name>A0A9X3ISB4_9GAMM</name>
<dbReference type="Pfam" id="PF08808">
    <property type="entry name" value="RES"/>
    <property type="match status" value="1"/>
</dbReference>
<protein>
    <submittedName>
        <fullName evidence="2">RES family NAD+ phosphorylase</fullName>
    </submittedName>
</protein>
<dbReference type="EMBL" id="JAPNOA010000007">
    <property type="protein sequence ID" value="MCY0963968.1"/>
    <property type="molecule type" value="Genomic_DNA"/>
</dbReference>
<keyword evidence="3" id="KW-1185">Reference proteome</keyword>
<dbReference type="Proteomes" id="UP001150830">
    <property type="component" value="Unassembled WGS sequence"/>
</dbReference>
<dbReference type="RefSeq" id="WP_283172187.1">
    <property type="nucleotide sequence ID" value="NZ_JAPNOA010000007.1"/>
</dbReference>